<comment type="similarity">
    <text evidence="2 7">Belongs to the cytochrome P450 family.</text>
</comment>
<keyword evidence="8" id="KW-0472">Membrane</keyword>
<dbReference type="GO" id="GO:0020037">
    <property type="term" value="F:heme binding"/>
    <property type="evidence" value="ECO:0007669"/>
    <property type="project" value="InterPro"/>
</dbReference>
<dbReference type="InterPro" id="IPR001128">
    <property type="entry name" value="Cyt_P450"/>
</dbReference>
<dbReference type="Gene3D" id="1.10.630.10">
    <property type="entry name" value="Cytochrome P450"/>
    <property type="match status" value="1"/>
</dbReference>
<reference evidence="10" key="1">
    <citation type="submission" date="2019-06" db="EMBL/GenBank/DDBJ databases">
        <title>Draft genome sequence of the griseofulvin-producing fungus Xylaria cubensis strain G536.</title>
        <authorList>
            <person name="Mead M.E."/>
            <person name="Raja H.A."/>
            <person name="Steenwyk J.L."/>
            <person name="Knowles S.L."/>
            <person name="Oberlies N.H."/>
            <person name="Rokas A."/>
        </authorList>
    </citation>
    <scope>NUCLEOTIDE SEQUENCE [LARGE SCALE GENOMIC DNA]</scope>
    <source>
        <strain evidence="10">G536</strain>
    </source>
</reference>
<comment type="cofactor">
    <cofactor evidence="1 6">
        <name>heme</name>
        <dbReference type="ChEBI" id="CHEBI:30413"/>
    </cofactor>
</comment>
<evidence type="ECO:0000256" key="7">
    <source>
        <dbReference type="RuleBase" id="RU000461"/>
    </source>
</evidence>
<dbReference type="OrthoDB" id="1470350at2759"/>
<keyword evidence="10" id="KW-1185">Reference proteome</keyword>
<dbReference type="Proteomes" id="UP000319160">
    <property type="component" value="Unassembled WGS sequence"/>
</dbReference>
<evidence type="ECO:0000256" key="5">
    <source>
        <dbReference type="ARBA" id="ARBA00023004"/>
    </source>
</evidence>
<dbReference type="InterPro" id="IPR050121">
    <property type="entry name" value="Cytochrome_P450_monoxygenase"/>
</dbReference>
<evidence type="ECO:0000256" key="1">
    <source>
        <dbReference type="ARBA" id="ARBA00001971"/>
    </source>
</evidence>
<keyword evidence="5 6" id="KW-0408">Iron</keyword>
<sequence length="505" mass="58083">MLQLSYLWDLISYLPIKQMIIIGIIVFISNVVYNLKFHPLSKYPGPKIAAVSNLWWAYHSISGRYPWVIEEILKRYAPNELVFLTPQAAKDIYLAQENHIESFVQVGYDALDTGDNGIAGEPNPIRHREVAKRLAPAFSNKNLMAKEETIQRHMNRFVEKMEQLQGQDIELRRWSDWLALDLSVEMTYGQDWGQVRDAKDSVFLNSTLKINLFLTLSQISRKFNFAVRVILTPLAFLAIPLSVWFTIPTLLKVNSKNLQGRIDRRGNTEHLDYFEQLVPFDQPIPGKKELYHIQNVAGQLLLASWQPLANQFYTIILFLLREPDVYAALVSEVRAVFSDDSDITMRTLAAGNLRYLQACVSEGLRIHAETVDGLPRISPGATVDGHYVPQGVICQISYFSATRSPRFFHEPLRFHPERWLSPEDPRYDPAFENDDLKASKPFSQGVRGCPGGSIATAIIRLFIAKVVWRFDLETTQNDISFDKDFKFMTFWERPDFFVRVIPVKH</sequence>
<dbReference type="AlphaFoldDB" id="A0A553HPM4"/>
<keyword evidence="8" id="KW-1133">Transmembrane helix</keyword>
<dbReference type="EMBL" id="VFLP01000061">
    <property type="protein sequence ID" value="TRX89897.1"/>
    <property type="molecule type" value="Genomic_DNA"/>
</dbReference>
<keyword evidence="8" id="KW-0812">Transmembrane</keyword>
<evidence type="ECO:0008006" key="11">
    <source>
        <dbReference type="Google" id="ProtNLM"/>
    </source>
</evidence>
<evidence type="ECO:0000256" key="8">
    <source>
        <dbReference type="SAM" id="Phobius"/>
    </source>
</evidence>
<protein>
    <recommendedName>
        <fullName evidence="11">Cytochrome P450</fullName>
    </recommendedName>
</protein>
<evidence type="ECO:0000313" key="9">
    <source>
        <dbReference type="EMBL" id="TRX89897.1"/>
    </source>
</evidence>
<keyword evidence="3 6" id="KW-0349">Heme</keyword>
<proteinExistence type="inferred from homology"/>
<dbReference type="STRING" id="2512241.A0A553HPM4"/>
<feature type="binding site" description="axial binding residue" evidence="6">
    <location>
        <position position="449"/>
    </location>
    <ligand>
        <name>heme</name>
        <dbReference type="ChEBI" id="CHEBI:30413"/>
    </ligand>
    <ligandPart>
        <name>Fe</name>
        <dbReference type="ChEBI" id="CHEBI:18248"/>
    </ligandPart>
</feature>
<dbReference type="SUPFAM" id="SSF48264">
    <property type="entry name" value="Cytochrome P450"/>
    <property type="match status" value="1"/>
</dbReference>
<dbReference type="InterPro" id="IPR036396">
    <property type="entry name" value="Cyt_P450_sf"/>
</dbReference>
<gene>
    <name evidence="9" type="ORF">FHL15_009169</name>
</gene>
<dbReference type="GO" id="GO:0004497">
    <property type="term" value="F:monooxygenase activity"/>
    <property type="evidence" value="ECO:0007669"/>
    <property type="project" value="UniProtKB-KW"/>
</dbReference>
<evidence type="ECO:0000256" key="3">
    <source>
        <dbReference type="ARBA" id="ARBA00022617"/>
    </source>
</evidence>
<dbReference type="PRINTS" id="PR00463">
    <property type="entry name" value="EP450I"/>
</dbReference>
<dbReference type="GO" id="GO:0016705">
    <property type="term" value="F:oxidoreductase activity, acting on paired donors, with incorporation or reduction of molecular oxygen"/>
    <property type="evidence" value="ECO:0007669"/>
    <property type="project" value="InterPro"/>
</dbReference>
<keyword evidence="4 6" id="KW-0479">Metal-binding</keyword>
<accession>A0A553HPM4</accession>
<comment type="caution">
    <text evidence="9">The sequence shown here is derived from an EMBL/GenBank/DDBJ whole genome shotgun (WGS) entry which is preliminary data.</text>
</comment>
<organism evidence="9 10">
    <name type="scientific">Xylaria flabelliformis</name>
    <dbReference type="NCBI Taxonomy" id="2512241"/>
    <lineage>
        <taxon>Eukaryota</taxon>
        <taxon>Fungi</taxon>
        <taxon>Dikarya</taxon>
        <taxon>Ascomycota</taxon>
        <taxon>Pezizomycotina</taxon>
        <taxon>Sordariomycetes</taxon>
        <taxon>Xylariomycetidae</taxon>
        <taxon>Xylariales</taxon>
        <taxon>Xylariaceae</taxon>
        <taxon>Xylaria</taxon>
    </lineage>
</organism>
<dbReference type="InterPro" id="IPR002401">
    <property type="entry name" value="Cyt_P450_E_grp-I"/>
</dbReference>
<evidence type="ECO:0000256" key="4">
    <source>
        <dbReference type="ARBA" id="ARBA00022723"/>
    </source>
</evidence>
<dbReference type="InterPro" id="IPR017972">
    <property type="entry name" value="Cyt_P450_CS"/>
</dbReference>
<feature type="transmembrane region" description="Helical" evidence="8">
    <location>
        <begin position="12"/>
        <end position="33"/>
    </location>
</feature>
<dbReference type="PROSITE" id="PS00086">
    <property type="entry name" value="CYTOCHROME_P450"/>
    <property type="match status" value="1"/>
</dbReference>
<dbReference type="PANTHER" id="PTHR24305">
    <property type="entry name" value="CYTOCHROME P450"/>
    <property type="match status" value="1"/>
</dbReference>
<name>A0A553HPM4_9PEZI</name>
<evidence type="ECO:0000313" key="10">
    <source>
        <dbReference type="Proteomes" id="UP000319160"/>
    </source>
</evidence>
<feature type="transmembrane region" description="Helical" evidence="8">
    <location>
        <begin position="225"/>
        <end position="247"/>
    </location>
</feature>
<dbReference type="GO" id="GO:0005506">
    <property type="term" value="F:iron ion binding"/>
    <property type="evidence" value="ECO:0007669"/>
    <property type="project" value="InterPro"/>
</dbReference>
<keyword evidence="7" id="KW-0503">Monooxygenase</keyword>
<dbReference type="Pfam" id="PF00067">
    <property type="entry name" value="p450"/>
    <property type="match status" value="1"/>
</dbReference>
<evidence type="ECO:0000256" key="6">
    <source>
        <dbReference type="PIRSR" id="PIRSR602401-1"/>
    </source>
</evidence>
<evidence type="ECO:0000256" key="2">
    <source>
        <dbReference type="ARBA" id="ARBA00010617"/>
    </source>
</evidence>
<keyword evidence="7" id="KW-0560">Oxidoreductase</keyword>
<dbReference type="PANTHER" id="PTHR24305:SF210">
    <property type="entry name" value="CYTOCHROME P450 MONOOXYGENASE ASQL-RELATED"/>
    <property type="match status" value="1"/>
</dbReference>